<comment type="similarity">
    <text evidence="1">Belongs to the iodothyronine deiodinase family.</text>
</comment>
<sequence>MADMTDRLLKHGWSKRQLTIAAPVLIHSGTEISEANISKANIGWFIKTDDAIVHGPRPNSKFDPVSEGTTHLDLWLKNYHEEPRDYRVVMARLKQWWNLLKVCSEIAFYGAIMILTKFSPSIKQYMVSKAGDVMKETGFSEEDWSESMCTWAALKRMFQSRYLDVWKTAELGEAHSSDGWRFENNFEFSTHTKLNDRVLAAKSLLKAGVSSAVVLDSMKNEANNQYGGLFERLYIVLDGVIVYQGERGPNGYRIEEVEDWLQAFCTKTVPDNGTSHATVTSEKTSC</sequence>
<keyword evidence="3" id="KW-1185">Reference proteome</keyword>
<keyword evidence="1" id="KW-0712">Selenocysteine</keyword>
<dbReference type="InterPro" id="IPR000643">
    <property type="entry name" value="Iodothyronine_deiodinase"/>
</dbReference>
<evidence type="ECO:0000256" key="1">
    <source>
        <dbReference type="RuleBase" id="RU000676"/>
    </source>
</evidence>
<dbReference type="GO" id="GO:0004800">
    <property type="term" value="F:thyroxine 5'-deiodinase activity"/>
    <property type="evidence" value="ECO:0007669"/>
    <property type="project" value="InterPro"/>
</dbReference>
<keyword evidence="1" id="KW-0893">Thyroid hormones biosynthesis</keyword>
<accession>V4BGW7</accession>
<dbReference type="Pfam" id="PF00837">
    <property type="entry name" value="T4_deiodinase"/>
    <property type="match status" value="1"/>
</dbReference>
<dbReference type="HOGENOM" id="CLU_974136_0_0_1"/>
<name>V4BGW7_LOTGI</name>
<evidence type="ECO:0000313" key="2">
    <source>
        <dbReference type="EMBL" id="ESP05162.1"/>
    </source>
</evidence>
<dbReference type="CTD" id="20247448"/>
<comment type="function">
    <text evidence="1">Responsible for the deiodination of T4 (3,5,3',5'-tetraiodothyronine).</text>
</comment>
<dbReference type="PANTHER" id="PTHR11781:SF24">
    <property type="entry name" value="IODOTHYRONINE DEIODINASE"/>
    <property type="match status" value="1"/>
</dbReference>
<dbReference type="PANTHER" id="PTHR11781">
    <property type="entry name" value="IODOTHYRONINE DEIODINASE"/>
    <property type="match status" value="1"/>
</dbReference>
<dbReference type="AlphaFoldDB" id="V4BGW7"/>
<dbReference type="EMBL" id="KB199650">
    <property type="protein sequence ID" value="ESP05162.1"/>
    <property type="molecule type" value="Genomic_DNA"/>
</dbReference>
<proteinExistence type="inferred from homology"/>
<dbReference type="Proteomes" id="UP000030746">
    <property type="component" value="Unassembled WGS sequence"/>
</dbReference>
<dbReference type="STRING" id="225164.V4BGW7"/>
<dbReference type="GO" id="GO:0042403">
    <property type="term" value="P:thyroid hormone metabolic process"/>
    <property type="evidence" value="ECO:0007669"/>
    <property type="project" value="TreeGrafter"/>
</dbReference>
<reference evidence="2 3" key="1">
    <citation type="journal article" date="2013" name="Nature">
        <title>Insights into bilaterian evolution from three spiralian genomes.</title>
        <authorList>
            <person name="Simakov O."/>
            <person name="Marletaz F."/>
            <person name="Cho S.J."/>
            <person name="Edsinger-Gonzales E."/>
            <person name="Havlak P."/>
            <person name="Hellsten U."/>
            <person name="Kuo D.H."/>
            <person name="Larsson T."/>
            <person name="Lv J."/>
            <person name="Arendt D."/>
            <person name="Savage R."/>
            <person name="Osoegawa K."/>
            <person name="de Jong P."/>
            <person name="Grimwood J."/>
            <person name="Chapman J.A."/>
            <person name="Shapiro H."/>
            <person name="Aerts A."/>
            <person name="Otillar R.P."/>
            <person name="Terry A.Y."/>
            <person name="Boore J.L."/>
            <person name="Grigoriev I.V."/>
            <person name="Lindberg D.R."/>
            <person name="Seaver E.C."/>
            <person name="Weisblat D.A."/>
            <person name="Putnam N.H."/>
            <person name="Rokhsar D.S."/>
        </authorList>
    </citation>
    <scope>NUCLEOTIDE SEQUENCE [LARGE SCALE GENOMIC DNA]</scope>
</reference>
<dbReference type="KEGG" id="lgi:LOTGIDRAFT_227840"/>
<protein>
    <recommendedName>
        <fullName evidence="1">Iodothyronine deiodinase</fullName>
    </recommendedName>
</protein>
<dbReference type="RefSeq" id="XP_009043707.1">
    <property type="nucleotide sequence ID" value="XM_009045459.1"/>
</dbReference>
<evidence type="ECO:0000313" key="3">
    <source>
        <dbReference type="Proteomes" id="UP000030746"/>
    </source>
</evidence>
<dbReference type="GO" id="GO:0042446">
    <property type="term" value="P:hormone biosynthetic process"/>
    <property type="evidence" value="ECO:0007669"/>
    <property type="project" value="UniProtKB-KW"/>
</dbReference>
<gene>
    <name evidence="2" type="ORF">LOTGIDRAFT_227840</name>
</gene>
<keyword evidence="1" id="KW-0560">Oxidoreductase</keyword>
<dbReference type="OrthoDB" id="428577at2759"/>
<dbReference type="Gene3D" id="3.40.30.10">
    <property type="entry name" value="Glutaredoxin"/>
    <property type="match status" value="1"/>
</dbReference>
<dbReference type="GeneID" id="20247448"/>
<organism evidence="2 3">
    <name type="scientific">Lottia gigantea</name>
    <name type="common">Giant owl limpet</name>
    <dbReference type="NCBI Taxonomy" id="225164"/>
    <lineage>
        <taxon>Eukaryota</taxon>
        <taxon>Metazoa</taxon>
        <taxon>Spiralia</taxon>
        <taxon>Lophotrochozoa</taxon>
        <taxon>Mollusca</taxon>
        <taxon>Gastropoda</taxon>
        <taxon>Patellogastropoda</taxon>
        <taxon>Lottioidea</taxon>
        <taxon>Lottiidae</taxon>
        <taxon>Lottia</taxon>
    </lineage>
</organism>